<dbReference type="EMBL" id="CH991570">
    <property type="protein sequence ID" value="EDQ85883.1"/>
    <property type="molecule type" value="Genomic_DNA"/>
</dbReference>
<evidence type="ECO:0000313" key="4">
    <source>
        <dbReference type="Proteomes" id="UP000001357"/>
    </source>
</evidence>
<evidence type="ECO:0000256" key="2">
    <source>
        <dbReference type="SAM" id="MobiDB-lite"/>
    </source>
</evidence>
<feature type="region of interest" description="Disordered" evidence="2">
    <location>
        <begin position="55"/>
        <end position="82"/>
    </location>
</feature>
<dbReference type="AlphaFoldDB" id="A9V978"/>
<dbReference type="RefSeq" id="XP_001749362.1">
    <property type="nucleotide sequence ID" value="XM_001749310.1"/>
</dbReference>
<evidence type="ECO:0000313" key="3">
    <source>
        <dbReference type="EMBL" id="EDQ85883.1"/>
    </source>
</evidence>
<gene>
    <name evidence="3" type="ORF">MONBRDRAFT_28841</name>
</gene>
<dbReference type="InParanoid" id="A9V978"/>
<dbReference type="GeneID" id="5894658"/>
<name>A9V978_MONBE</name>
<organism evidence="3 4">
    <name type="scientific">Monosiga brevicollis</name>
    <name type="common">Choanoflagellate</name>
    <dbReference type="NCBI Taxonomy" id="81824"/>
    <lineage>
        <taxon>Eukaryota</taxon>
        <taxon>Choanoflagellata</taxon>
        <taxon>Craspedida</taxon>
        <taxon>Salpingoecidae</taxon>
        <taxon>Monosiga</taxon>
    </lineage>
</organism>
<sequence>MLQSLQTAVRQSRSEWPDLTSLHSLPPSPAAITDCAVQLALREARLFHAALTTASTAETQDQAREKRISPSPEEVASKNAQVLEQTSQISDLRQRLQRKQWLVEQQKGKLAKLEPELLQSAETVKKLEERLARAQGRLETATNRASTHDQEVKKLTMQVNELQEAGDQLEALQVEKKSLQRRVKRLQEQVSQLAAQRAQAETHNDEVQRALDECRADQVRMRKRLAAQQREHEQASRAAIEGQLQQLAQTREAEGPTGPTPFHSTWRDPYHPRNGSASEQPPLGDGELADILHALGGR</sequence>
<dbReference type="Gene3D" id="1.10.287.1490">
    <property type="match status" value="1"/>
</dbReference>
<evidence type="ECO:0000256" key="1">
    <source>
        <dbReference type="SAM" id="Coils"/>
    </source>
</evidence>
<dbReference type="KEGG" id="mbr:MONBRDRAFT_28841"/>
<keyword evidence="1" id="KW-0175">Coiled coil</keyword>
<reference evidence="3 4" key="1">
    <citation type="journal article" date="2008" name="Nature">
        <title>The genome of the choanoflagellate Monosiga brevicollis and the origin of metazoans.</title>
        <authorList>
            <consortium name="JGI Sequencing"/>
            <person name="King N."/>
            <person name="Westbrook M.J."/>
            <person name="Young S.L."/>
            <person name="Kuo A."/>
            <person name="Abedin M."/>
            <person name="Chapman J."/>
            <person name="Fairclough S."/>
            <person name="Hellsten U."/>
            <person name="Isogai Y."/>
            <person name="Letunic I."/>
            <person name="Marr M."/>
            <person name="Pincus D."/>
            <person name="Putnam N."/>
            <person name="Rokas A."/>
            <person name="Wright K.J."/>
            <person name="Zuzow R."/>
            <person name="Dirks W."/>
            <person name="Good M."/>
            <person name="Goodstein D."/>
            <person name="Lemons D."/>
            <person name="Li W."/>
            <person name="Lyons J.B."/>
            <person name="Morris A."/>
            <person name="Nichols S."/>
            <person name="Richter D.J."/>
            <person name="Salamov A."/>
            <person name="Bork P."/>
            <person name="Lim W.A."/>
            <person name="Manning G."/>
            <person name="Miller W.T."/>
            <person name="McGinnis W."/>
            <person name="Shapiro H."/>
            <person name="Tjian R."/>
            <person name="Grigoriev I.V."/>
            <person name="Rokhsar D."/>
        </authorList>
    </citation>
    <scope>NUCLEOTIDE SEQUENCE [LARGE SCALE GENOMIC DNA]</scope>
    <source>
        <strain evidence="4">MX1 / ATCC 50154</strain>
    </source>
</reference>
<keyword evidence="4" id="KW-1185">Reference proteome</keyword>
<dbReference type="Proteomes" id="UP000001357">
    <property type="component" value="Unassembled WGS sequence"/>
</dbReference>
<accession>A9V978</accession>
<feature type="region of interest" description="Disordered" evidence="2">
    <location>
        <begin position="249"/>
        <end position="298"/>
    </location>
</feature>
<proteinExistence type="predicted"/>
<feature type="coiled-coil region" evidence="1">
    <location>
        <begin position="117"/>
        <end position="231"/>
    </location>
</feature>
<protein>
    <submittedName>
        <fullName evidence="3">Uncharacterized protein</fullName>
    </submittedName>
</protein>